<gene>
    <name evidence="3" type="ORF">PYW07_000035</name>
</gene>
<feature type="transmembrane region" description="Helical" evidence="1">
    <location>
        <begin position="118"/>
        <end position="139"/>
    </location>
</feature>
<dbReference type="Proteomes" id="UP001231518">
    <property type="component" value="Chromosome 1"/>
</dbReference>
<comment type="caution">
    <text evidence="3">The sequence shown here is derived from an EMBL/GenBank/DDBJ whole genome shotgun (WGS) entry which is preliminary data.</text>
</comment>
<dbReference type="InterPro" id="IPR014710">
    <property type="entry name" value="RmlC-like_jellyroll"/>
</dbReference>
<dbReference type="EMBL" id="JARGEI010000001">
    <property type="protein sequence ID" value="KAJ8736764.1"/>
    <property type="molecule type" value="Genomic_DNA"/>
</dbReference>
<feature type="transmembrane region" description="Helical" evidence="1">
    <location>
        <begin position="89"/>
        <end position="112"/>
    </location>
</feature>
<name>A0AAD8E0R5_MYTSE</name>
<evidence type="ECO:0000256" key="1">
    <source>
        <dbReference type="SAM" id="Phobius"/>
    </source>
</evidence>
<feature type="transmembrane region" description="Helical" evidence="1">
    <location>
        <begin position="159"/>
        <end position="181"/>
    </location>
</feature>
<dbReference type="GO" id="GO:0005249">
    <property type="term" value="F:voltage-gated potassium channel activity"/>
    <property type="evidence" value="ECO:0007669"/>
    <property type="project" value="TreeGrafter"/>
</dbReference>
<dbReference type="PANTHER" id="PTHR45689:SF14">
    <property type="entry name" value="CYCLIC NUCLEOTIDE-GATED CATION CHANNEL SUBUNIT A-LIKE PROTEIN"/>
    <property type="match status" value="1"/>
</dbReference>
<dbReference type="SMART" id="SM00100">
    <property type="entry name" value="cNMP"/>
    <property type="match status" value="1"/>
</dbReference>
<dbReference type="InterPro" id="IPR051413">
    <property type="entry name" value="K/Na_HCN_channel"/>
</dbReference>
<dbReference type="GO" id="GO:0003254">
    <property type="term" value="P:regulation of membrane depolarization"/>
    <property type="evidence" value="ECO:0007669"/>
    <property type="project" value="TreeGrafter"/>
</dbReference>
<feature type="domain" description="Cyclic nucleotide-binding" evidence="2">
    <location>
        <begin position="426"/>
        <end position="526"/>
    </location>
</feature>
<reference evidence="3" key="1">
    <citation type="submission" date="2023-03" db="EMBL/GenBank/DDBJ databases">
        <title>Chromosome-level genomes of two armyworms, Mythimna separata and Mythimna loreyi, provide insights into the biosynthesis and reception of sex pheromones.</title>
        <authorList>
            <person name="Zhao H."/>
        </authorList>
    </citation>
    <scope>NUCLEOTIDE SEQUENCE</scope>
    <source>
        <strain evidence="3">BeijingLab</strain>
        <tissue evidence="3">Pupa</tissue>
    </source>
</reference>
<evidence type="ECO:0000313" key="3">
    <source>
        <dbReference type="EMBL" id="KAJ8736764.1"/>
    </source>
</evidence>
<keyword evidence="4" id="KW-1185">Reference proteome</keyword>
<dbReference type="PROSITE" id="PS50042">
    <property type="entry name" value="CNMP_BINDING_3"/>
    <property type="match status" value="1"/>
</dbReference>
<feature type="transmembrane region" description="Helical" evidence="1">
    <location>
        <begin position="196"/>
        <end position="215"/>
    </location>
</feature>
<organism evidence="3 4">
    <name type="scientific">Mythimna separata</name>
    <name type="common">Oriental armyworm</name>
    <name type="synonym">Pseudaletia separata</name>
    <dbReference type="NCBI Taxonomy" id="271217"/>
    <lineage>
        <taxon>Eukaryota</taxon>
        <taxon>Metazoa</taxon>
        <taxon>Ecdysozoa</taxon>
        <taxon>Arthropoda</taxon>
        <taxon>Hexapoda</taxon>
        <taxon>Insecta</taxon>
        <taxon>Pterygota</taxon>
        <taxon>Neoptera</taxon>
        <taxon>Endopterygota</taxon>
        <taxon>Lepidoptera</taxon>
        <taxon>Glossata</taxon>
        <taxon>Ditrysia</taxon>
        <taxon>Noctuoidea</taxon>
        <taxon>Noctuidae</taxon>
        <taxon>Noctuinae</taxon>
        <taxon>Hadenini</taxon>
        <taxon>Mythimna</taxon>
    </lineage>
</organism>
<protein>
    <recommendedName>
        <fullName evidence="2">Cyclic nucleotide-binding domain-containing protein</fullName>
    </recommendedName>
</protein>
<dbReference type="AlphaFoldDB" id="A0AAD8E0R5"/>
<dbReference type="GO" id="GO:0035725">
    <property type="term" value="P:sodium ion transmembrane transport"/>
    <property type="evidence" value="ECO:0007669"/>
    <property type="project" value="TreeGrafter"/>
</dbReference>
<dbReference type="SUPFAM" id="SSF51206">
    <property type="entry name" value="cAMP-binding domain-like"/>
    <property type="match status" value="1"/>
</dbReference>
<dbReference type="GO" id="GO:0098855">
    <property type="term" value="C:HCN channel complex"/>
    <property type="evidence" value="ECO:0007669"/>
    <property type="project" value="TreeGrafter"/>
</dbReference>
<accession>A0AAD8E0R5</accession>
<dbReference type="Gene3D" id="2.60.120.10">
    <property type="entry name" value="Jelly Rolls"/>
    <property type="match status" value="1"/>
</dbReference>
<keyword evidence="1" id="KW-1133">Transmembrane helix</keyword>
<proteinExistence type="predicted"/>
<dbReference type="InterPro" id="IPR000595">
    <property type="entry name" value="cNMP-bd_dom"/>
</dbReference>
<evidence type="ECO:0000313" key="4">
    <source>
        <dbReference type="Proteomes" id="UP001231518"/>
    </source>
</evidence>
<feature type="transmembrane region" description="Helical" evidence="1">
    <location>
        <begin position="236"/>
        <end position="263"/>
    </location>
</feature>
<evidence type="ECO:0000259" key="2">
    <source>
        <dbReference type="PROSITE" id="PS50042"/>
    </source>
</evidence>
<keyword evidence="1" id="KW-0472">Membrane</keyword>
<dbReference type="CDD" id="cd00038">
    <property type="entry name" value="CAP_ED"/>
    <property type="match status" value="1"/>
</dbReference>
<dbReference type="PANTHER" id="PTHR45689">
    <property type="entry name" value="I[[H]] CHANNEL, ISOFORM E"/>
    <property type="match status" value="1"/>
</dbReference>
<dbReference type="InterPro" id="IPR018490">
    <property type="entry name" value="cNMP-bd_dom_sf"/>
</dbReference>
<keyword evidence="1" id="KW-0812">Transmembrane</keyword>
<sequence length="575" mass="66948">MYQNHEFHDSYYYHTCVVATEKDVLETDIASGGCVAKLIRWWHGLFLLSYTSGRARGFYNSSHAMKMERFKQFRKYKHRIHPMSKFRNVWDFLILHVFIINKIIFIFTSSFIYSELPKYIFCFGAVCELIIIADLYVNLKTGYIDHEAKRVILDTQKSLLYYCTHKVFIHVAASMPLHWLMFLRYGHKISCGLCKANRFICALKIISIFSLFRVIEASAYYTRKCRSSNIHQFFKFLRIATIGFVTLCQFYDLSDAIILLVAMGTGSLAPSKLGIRASLKYVCPNCNKSNGYNFGLAVNRILKSFQLHSFGMAERIYYLDRVTALIGYGICKVFYAWTLFECYALLSPYVYPEDRSMHLRKKVLNILSVNQLSDDLNLKVRQYFDFRPTRFKAMEKDNELIRMLPEVLKKEAKLSCYLKLMMRIPYFTDFTLPILEEIVLLLREEIYLKNTIVAEAWVPAPGLMILDNGVLAVYSRDKREQGHLIDGDFFGGLSLVTDKEVCTSFVVTVTTCTILLLDKHRFRNLMRNHADQFAEMKMQMKGRYSKSDVDGLVSTGRVSELSQPLSVKYWQRQKP</sequence>
<dbReference type="Pfam" id="PF00027">
    <property type="entry name" value="cNMP_binding"/>
    <property type="match status" value="1"/>
</dbReference>